<name>A0A084GNQ1_METID</name>
<proteinExistence type="predicted"/>
<accession>A0A084GNQ1</accession>
<dbReference type="AlphaFoldDB" id="A0A084GNQ1"/>
<dbReference type="STRING" id="246786.GS18_0216235"/>
<protein>
    <submittedName>
        <fullName evidence="1">Uncharacterized protein</fullName>
    </submittedName>
</protein>
<dbReference type="RefSeq" id="WP_029283118.1">
    <property type="nucleotide sequence ID" value="NZ_CP176757.1"/>
</dbReference>
<comment type="caution">
    <text evidence="1">The sequence shown here is derived from an EMBL/GenBank/DDBJ whole genome shotgun (WGS) entry which is preliminary data.</text>
</comment>
<reference evidence="1 2" key="1">
    <citation type="journal article" date="2005" name="Int. J. Syst. Evol. Microbiol.">
        <title>Bacillus cibi sp. nov., isolated from jeotgal, a traditional Korean fermented seafood.</title>
        <authorList>
            <person name="Yoon J.H."/>
            <person name="Lee C.H."/>
            <person name="Oh T.K."/>
        </authorList>
    </citation>
    <scope>NUCLEOTIDE SEQUENCE [LARGE SCALE GENOMIC DNA]</scope>
    <source>
        <strain evidence="1 2">DSM 16189</strain>
    </source>
</reference>
<evidence type="ECO:0000313" key="1">
    <source>
        <dbReference type="EMBL" id="KEZ48963.1"/>
    </source>
</evidence>
<dbReference type="OrthoDB" id="2969083at2"/>
<dbReference type="EMBL" id="JNVC02000013">
    <property type="protein sequence ID" value="KEZ48963.1"/>
    <property type="molecule type" value="Genomic_DNA"/>
</dbReference>
<dbReference type="Proteomes" id="UP000028549">
    <property type="component" value="Unassembled WGS sequence"/>
</dbReference>
<gene>
    <name evidence="1" type="ORF">GS18_0216235</name>
</gene>
<keyword evidence="2" id="KW-1185">Reference proteome</keyword>
<evidence type="ECO:0000313" key="2">
    <source>
        <dbReference type="Proteomes" id="UP000028549"/>
    </source>
</evidence>
<sequence length="108" mass="12490">MNQVFKRHRFDSISEHPGKAEHINAQLNQIASEDAALTSYITNELAGSSALFIDEVFKELSQLQRENEHAVNQYTYMNHMLSNQYTSLIEEIRTQSVTIRYDKKEPVS</sequence>
<organism evidence="1 2">
    <name type="scientific">Metabacillus indicus</name>
    <name type="common">Bacillus indicus</name>
    <dbReference type="NCBI Taxonomy" id="246786"/>
    <lineage>
        <taxon>Bacteria</taxon>
        <taxon>Bacillati</taxon>
        <taxon>Bacillota</taxon>
        <taxon>Bacilli</taxon>
        <taxon>Bacillales</taxon>
        <taxon>Bacillaceae</taxon>
        <taxon>Metabacillus</taxon>
    </lineage>
</organism>